<feature type="transmembrane region" description="Helical" evidence="1">
    <location>
        <begin position="34"/>
        <end position="59"/>
    </location>
</feature>
<protein>
    <submittedName>
        <fullName evidence="2">Uncharacterized protein</fullName>
    </submittedName>
</protein>
<keyword evidence="3" id="KW-1185">Reference proteome</keyword>
<keyword evidence="1" id="KW-1133">Transmembrane helix</keyword>
<gene>
    <name evidence="2" type="ORF">EOE48_15940</name>
</gene>
<dbReference type="EMBL" id="SACP01000015">
    <property type="protein sequence ID" value="RVU16572.1"/>
    <property type="molecule type" value="Genomic_DNA"/>
</dbReference>
<name>A0A3S2YPU7_9HYPH</name>
<proteinExistence type="predicted"/>
<evidence type="ECO:0000313" key="3">
    <source>
        <dbReference type="Proteomes" id="UP000286997"/>
    </source>
</evidence>
<sequence>MSYLAPGTPENVALAQHVNGRLRAEARIIAARAFLFRAGGLGLLLALGGIGLGAAFYGYAAMNDVRGAADKLAAALTTALSDVTLKTKGEVTLTDRTLKLEGAPPAPAGRPDVAAIKNQGKSEAAAGAAVRTDFTVFKTVPYLDGSIVTGWNFKGDEAKPERQYCYVSRPQTFGDGTTSKQTTVAVDGQVLPQPAGAEVVFAVIARSCIWFDPAKI</sequence>
<accession>A0A3S2YPU7</accession>
<dbReference type="OrthoDB" id="7988925at2"/>
<reference evidence="2 3" key="1">
    <citation type="submission" date="2019-01" db="EMBL/GenBank/DDBJ databases">
        <authorList>
            <person name="Chen W.-M."/>
        </authorList>
    </citation>
    <scope>NUCLEOTIDE SEQUENCE [LARGE SCALE GENOMIC DNA]</scope>
    <source>
        <strain evidence="2 3">TER-1</strain>
    </source>
</reference>
<dbReference type="Proteomes" id="UP000286997">
    <property type="component" value="Unassembled WGS sequence"/>
</dbReference>
<keyword evidence="1" id="KW-0812">Transmembrane</keyword>
<evidence type="ECO:0000256" key="1">
    <source>
        <dbReference type="SAM" id="Phobius"/>
    </source>
</evidence>
<dbReference type="AlphaFoldDB" id="A0A3S2YPU7"/>
<comment type="caution">
    <text evidence="2">The sequence shown here is derived from an EMBL/GenBank/DDBJ whole genome shotgun (WGS) entry which is preliminary data.</text>
</comment>
<evidence type="ECO:0000313" key="2">
    <source>
        <dbReference type="EMBL" id="RVU16572.1"/>
    </source>
</evidence>
<dbReference type="RefSeq" id="WP_127730858.1">
    <property type="nucleotide sequence ID" value="NZ_SACP01000015.1"/>
</dbReference>
<keyword evidence="1" id="KW-0472">Membrane</keyword>
<organism evidence="2 3">
    <name type="scientific">Methylobacterium oryzihabitans</name>
    <dbReference type="NCBI Taxonomy" id="2499852"/>
    <lineage>
        <taxon>Bacteria</taxon>
        <taxon>Pseudomonadati</taxon>
        <taxon>Pseudomonadota</taxon>
        <taxon>Alphaproteobacteria</taxon>
        <taxon>Hyphomicrobiales</taxon>
        <taxon>Methylobacteriaceae</taxon>
        <taxon>Methylobacterium</taxon>
    </lineage>
</organism>